<sequence length="329" mass="35352">MKLATLKNGRKDGRLVVVSRDLQRAADAAAIAPTLLDALERWHQTEAPLLALYERLNDGTAGGAFAFDPALAAAPLPRAPQWCDGSAFLNHGRLMEKAFDIAPMPDADRIPLMYQGGSDDLLGPHDDLPLPDEAHGIDFEGEFGVIVGDVPLGCPAAQALRHVRLLVQINDVSLRAFGPREMRTGFGFFQAKPSSSFAPVAVTPDEIGDAWRDGRVHLDLTVLRGDERFGFPNGGEMSFGFDQLIAHAALTRRLRAGTIVGSGTVSNAGGQRGSACIAERRAIELIEHGASRTPFLHFGERVRMEAQWLGAPVFGAIDQRVVQALPPAA</sequence>
<gene>
    <name evidence="3" type="ORF">DI563_03525</name>
</gene>
<feature type="domain" description="Fumarylacetoacetase N-terminal" evidence="2">
    <location>
        <begin position="1"/>
        <end position="78"/>
    </location>
</feature>
<dbReference type="GO" id="GO:0016787">
    <property type="term" value="F:hydrolase activity"/>
    <property type="evidence" value="ECO:0007669"/>
    <property type="project" value="UniProtKB-KW"/>
</dbReference>
<keyword evidence="3" id="KW-0378">Hydrolase</keyword>
<dbReference type="PANTHER" id="PTHR43211">
    <property type="entry name" value="FUMARYLACETOACETATE HYDROLASE"/>
    <property type="match status" value="1"/>
</dbReference>
<organism evidence="3 4">
    <name type="scientific">Variovorax paradoxus</name>
    <dbReference type="NCBI Taxonomy" id="34073"/>
    <lineage>
        <taxon>Bacteria</taxon>
        <taxon>Pseudomonadati</taxon>
        <taxon>Pseudomonadota</taxon>
        <taxon>Betaproteobacteria</taxon>
        <taxon>Burkholderiales</taxon>
        <taxon>Comamonadaceae</taxon>
        <taxon>Variovorax</taxon>
    </lineage>
</organism>
<evidence type="ECO:0000313" key="3">
    <source>
        <dbReference type="EMBL" id="PZQ77494.1"/>
    </source>
</evidence>
<comment type="caution">
    <text evidence="3">The sequence shown here is derived from an EMBL/GenBank/DDBJ whole genome shotgun (WGS) entry which is preliminary data.</text>
</comment>
<dbReference type="InterPro" id="IPR036663">
    <property type="entry name" value="Fumarylacetoacetase_C_sf"/>
</dbReference>
<dbReference type="SUPFAM" id="SSF56529">
    <property type="entry name" value="FAH"/>
    <property type="match status" value="1"/>
</dbReference>
<dbReference type="PANTHER" id="PTHR43211:SF1">
    <property type="entry name" value="BLL6422 PROTEIN"/>
    <property type="match status" value="1"/>
</dbReference>
<dbReference type="AlphaFoldDB" id="A0A2W5QKB7"/>
<dbReference type="Proteomes" id="UP000249135">
    <property type="component" value="Unassembled WGS sequence"/>
</dbReference>
<dbReference type="Pfam" id="PF18288">
    <property type="entry name" value="FAA_hydro_N_2"/>
    <property type="match status" value="1"/>
</dbReference>
<dbReference type="Pfam" id="PF01557">
    <property type="entry name" value="FAA_hydrolase"/>
    <property type="match status" value="1"/>
</dbReference>
<evidence type="ECO:0000259" key="2">
    <source>
        <dbReference type="Pfam" id="PF18288"/>
    </source>
</evidence>
<evidence type="ECO:0000259" key="1">
    <source>
        <dbReference type="Pfam" id="PF01557"/>
    </source>
</evidence>
<dbReference type="EMBL" id="QFPP01000017">
    <property type="protein sequence ID" value="PZQ77494.1"/>
    <property type="molecule type" value="Genomic_DNA"/>
</dbReference>
<evidence type="ECO:0000313" key="4">
    <source>
        <dbReference type="Proteomes" id="UP000249135"/>
    </source>
</evidence>
<protein>
    <submittedName>
        <fullName evidence="3">Fumarylacetoacetate hydrolase</fullName>
    </submittedName>
</protein>
<dbReference type="InterPro" id="IPR011234">
    <property type="entry name" value="Fumarylacetoacetase-like_C"/>
</dbReference>
<name>A0A2W5QKB7_VARPD</name>
<feature type="domain" description="Fumarylacetoacetase-like C-terminal" evidence="1">
    <location>
        <begin position="82"/>
        <end position="310"/>
    </location>
</feature>
<proteinExistence type="predicted"/>
<dbReference type="InterPro" id="IPR041072">
    <property type="entry name" value="FAA_hydro_N"/>
</dbReference>
<accession>A0A2W5QKB7</accession>
<reference evidence="3 4" key="1">
    <citation type="submission" date="2017-08" db="EMBL/GenBank/DDBJ databases">
        <title>Infants hospitalized years apart are colonized by the same room-sourced microbial strains.</title>
        <authorList>
            <person name="Brooks B."/>
            <person name="Olm M.R."/>
            <person name="Firek B.A."/>
            <person name="Baker R."/>
            <person name="Thomas B.C."/>
            <person name="Morowitz M.J."/>
            <person name="Banfield J.F."/>
        </authorList>
    </citation>
    <scope>NUCLEOTIDE SEQUENCE [LARGE SCALE GENOMIC DNA]</scope>
    <source>
        <strain evidence="3">S2_005_003_R2_41</strain>
    </source>
</reference>
<dbReference type="Gene3D" id="3.90.850.10">
    <property type="entry name" value="Fumarylacetoacetase-like, C-terminal domain"/>
    <property type="match status" value="1"/>
</dbReference>